<proteinExistence type="predicted"/>
<reference evidence="1" key="1">
    <citation type="submission" date="2014-11" db="EMBL/GenBank/DDBJ databases">
        <authorList>
            <person name="Amaro Gonzalez C."/>
        </authorList>
    </citation>
    <scope>NUCLEOTIDE SEQUENCE</scope>
</reference>
<sequence length="42" mass="4815">MTSFKSMLFYIRQGFCCAAMLPVLCQCHSLWKLQIVFVLPCG</sequence>
<dbReference type="AlphaFoldDB" id="A0A0E9QI62"/>
<organism evidence="1">
    <name type="scientific">Anguilla anguilla</name>
    <name type="common">European freshwater eel</name>
    <name type="synonym">Muraena anguilla</name>
    <dbReference type="NCBI Taxonomy" id="7936"/>
    <lineage>
        <taxon>Eukaryota</taxon>
        <taxon>Metazoa</taxon>
        <taxon>Chordata</taxon>
        <taxon>Craniata</taxon>
        <taxon>Vertebrata</taxon>
        <taxon>Euteleostomi</taxon>
        <taxon>Actinopterygii</taxon>
        <taxon>Neopterygii</taxon>
        <taxon>Teleostei</taxon>
        <taxon>Anguilliformes</taxon>
        <taxon>Anguillidae</taxon>
        <taxon>Anguilla</taxon>
    </lineage>
</organism>
<reference evidence="1" key="2">
    <citation type="journal article" date="2015" name="Fish Shellfish Immunol.">
        <title>Early steps in the European eel (Anguilla anguilla)-Vibrio vulnificus interaction in the gills: Role of the RtxA13 toxin.</title>
        <authorList>
            <person name="Callol A."/>
            <person name="Pajuelo D."/>
            <person name="Ebbesson L."/>
            <person name="Teles M."/>
            <person name="MacKenzie S."/>
            <person name="Amaro C."/>
        </authorList>
    </citation>
    <scope>NUCLEOTIDE SEQUENCE</scope>
</reference>
<accession>A0A0E9QI62</accession>
<evidence type="ECO:0000313" key="1">
    <source>
        <dbReference type="EMBL" id="JAH16469.1"/>
    </source>
</evidence>
<dbReference type="EMBL" id="GBXM01092108">
    <property type="protein sequence ID" value="JAH16469.1"/>
    <property type="molecule type" value="Transcribed_RNA"/>
</dbReference>
<protein>
    <submittedName>
        <fullName evidence="1">Uncharacterized protein</fullName>
    </submittedName>
</protein>
<name>A0A0E9QI62_ANGAN</name>